<keyword evidence="6" id="KW-1185">Reference proteome</keyword>
<dbReference type="VEuPathDB" id="FungiDB:Z518_03187"/>
<dbReference type="InterPro" id="IPR056884">
    <property type="entry name" value="NPHP3-like_N"/>
</dbReference>
<reference evidence="5 6" key="1">
    <citation type="submission" date="2015-01" db="EMBL/GenBank/DDBJ databases">
        <title>The Genome Sequence of Rhinocladiella mackenzie CBS 650.93.</title>
        <authorList>
            <consortium name="The Broad Institute Genomics Platform"/>
            <person name="Cuomo C."/>
            <person name="de Hoog S."/>
            <person name="Gorbushina A."/>
            <person name="Stielow B."/>
            <person name="Teixiera M."/>
            <person name="Abouelleil A."/>
            <person name="Chapman S.B."/>
            <person name="Priest M."/>
            <person name="Young S.K."/>
            <person name="Wortman J."/>
            <person name="Nusbaum C."/>
            <person name="Birren B."/>
        </authorList>
    </citation>
    <scope>NUCLEOTIDE SEQUENCE [LARGE SCALE GENOMIC DNA]</scope>
    <source>
        <strain evidence="5 6">CBS 650.93</strain>
    </source>
</reference>
<proteinExistence type="predicted"/>
<dbReference type="EMBL" id="KN847476">
    <property type="protein sequence ID" value="KIX08531.1"/>
    <property type="molecule type" value="Genomic_DNA"/>
</dbReference>
<dbReference type="InterPro" id="IPR054471">
    <property type="entry name" value="GPIID_WHD"/>
</dbReference>
<dbReference type="AlphaFoldDB" id="A0A0D2IYV3"/>
<dbReference type="HOGENOM" id="CLU_002406_0_0_1"/>
<feature type="domain" description="Nephrocystin 3-like N-terminal" evidence="4">
    <location>
        <begin position="275"/>
        <end position="392"/>
    </location>
</feature>
<dbReference type="PANTHER" id="PTHR10039">
    <property type="entry name" value="AMELOGENIN"/>
    <property type="match status" value="1"/>
</dbReference>
<feature type="domain" description="GPI inositol-deacylase winged helix" evidence="3">
    <location>
        <begin position="498"/>
        <end position="572"/>
    </location>
</feature>
<dbReference type="PANTHER" id="PTHR10039:SF14">
    <property type="entry name" value="NACHT DOMAIN-CONTAINING PROTEIN"/>
    <property type="match status" value="1"/>
</dbReference>
<evidence type="ECO:0008006" key="7">
    <source>
        <dbReference type="Google" id="ProtNLM"/>
    </source>
</evidence>
<evidence type="ECO:0000256" key="1">
    <source>
        <dbReference type="ARBA" id="ARBA00022737"/>
    </source>
</evidence>
<name>A0A0D2IYV3_9EURO</name>
<gene>
    <name evidence="5" type="ORF">Z518_03187</name>
</gene>
<evidence type="ECO:0000313" key="5">
    <source>
        <dbReference type="EMBL" id="KIX08531.1"/>
    </source>
</evidence>
<evidence type="ECO:0000256" key="2">
    <source>
        <dbReference type="SAM" id="MobiDB-lite"/>
    </source>
</evidence>
<dbReference type="GeneID" id="25291258"/>
<dbReference type="Pfam" id="PF22939">
    <property type="entry name" value="WHD_GPIID"/>
    <property type="match status" value="1"/>
</dbReference>
<sequence length="934" mass="107900">METRHNQPHPIIKEAFTKFEFHVRTNDARLFKSTTLADVREATRIIERDQAQRRCLRNMKRIEPLFECLEKLGGAVETLCQGCFIWMHFASPSPITNIADEYTTAFERLLEAYHEIAQHLPRFDRLSIAFQDQEDFQTVLAGIYSDVLEFHSHAYSYLRRGGGLIRLQIPLPRLTRFTRLEVVIRCLLAELFPVASIRFCKNWREAVILLTEKLMSLPFWRQRHFGRRYLKKLIDLKKTDKDWQLRDTLAWLDLKGQDREQEDLFENRSRARKAGTCEWILQNAKIRFWLDPEDGRSILWLRGKPGSGKTTLATFLTENVPMPPQGTILYCLCSYGFATSETSVCSLTFRSFIAQLIRKDRSLLPFVYDHYVKTGVTPSTAKSRVLLKELLVASTPYFSDRTFGPSNNSDGRDQVTSKILICSRETRSTLSKLRKVPQVVLTDEKFSVSKDIATFAKEGLSPLTERFPARLVEEVESRVVQKADGMPPRLQTCHDFQKWQVKHILSWLALSYRPLKWWEVCDAIVFHNKHSSLNDYTKLQKIVLDICKPLIEEHNDQTISLVHFSVREYVTDIGSLEVTADILDRFLLHEQSGPYLHRQRMHIQITQACIRYLMTYHPFTILPPTPKSPGQVAKGFHDIFPYVNQYWTLHLMDSFKETSINYSEDDHDARQEINYLLVALLGTFHQPEPKQGTEERCSNSIPPGRNDTRAPCSSLGDLPEPILRYLAFKRVAVAKRESFNSRNGPSKIGPPKDPMSISSAFSTFQHAFEALMSDKPPVSNHEMGVSETDLEKFRSRHASAPYFCCWTGCVWASTGFRTSAQRSRHEMYHEEKFRCSDPTCDFAIRGFSSRQALRKHNERYHTSLDNVALPKFPTSSNLARKMRQMLYTVQNSPVSISSPFSFPPYSPRDAQDFTSLKNSDGLENFDSFLNTIQF</sequence>
<dbReference type="STRING" id="1442369.A0A0D2IYV3"/>
<dbReference type="RefSeq" id="XP_013275667.1">
    <property type="nucleotide sequence ID" value="XM_013420213.1"/>
</dbReference>
<organism evidence="5 6">
    <name type="scientific">Rhinocladiella mackenziei CBS 650.93</name>
    <dbReference type="NCBI Taxonomy" id="1442369"/>
    <lineage>
        <taxon>Eukaryota</taxon>
        <taxon>Fungi</taxon>
        <taxon>Dikarya</taxon>
        <taxon>Ascomycota</taxon>
        <taxon>Pezizomycotina</taxon>
        <taxon>Eurotiomycetes</taxon>
        <taxon>Chaetothyriomycetidae</taxon>
        <taxon>Chaetothyriales</taxon>
        <taxon>Herpotrichiellaceae</taxon>
        <taxon>Rhinocladiella</taxon>
    </lineage>
</organism>
<keyword evidence="1" id="KW-0677">Repeat</keyword>
<accession>A0A0D2IYV3</accession>
<dbReference type="OrthoDB" id="21416at2759"/>
<feature type="region of interest" description="Disordered" evidence="2">
    <location>
        <begin position="688"/>
        <end position="712"/>
    </location>
</feature>
<dbReference type="Proteomes" id="UP000053617">
    <property type="component" value="Unassembled WGS sequence"/>
</dbReference>
<evidence type="ECO:0000259" key="3">
    <source>
        <dbReference type="Pfam" id="PF22939"/>
    </source>
</evidence>
<feature type="compositionally biased region" description="Basic and acidic residues" evidence="2">
    <location>
        <begin position="688"/>
        <end position="697"/>
    </location>
</feature>
<evidence type="ECO:0000259" key="4">
    <source>
        <dbReference type="Pfam" id="PF24883"/>
    </source>
</evidence>
<evidence type="ECO:0000313" key="6">
    <source>
        <dbReference type="Proteomes" id="UP000053617"/>
    </source>
</evidence>
<protein>
    <recommendedName>
        <fullName evidence="7">C2H2-type domain-containing protein</fullName>
    </recommendedName>
</protein>
<dbReference type="Pfam" id="PF24883">
    <property type="entry name" value="NPHP3_N"/>
    <property type="match status" value="1"/>
</dbReference>